<feature type="transmembrane region" description="Helical" evidence="5">
    <location>
        <begin position="63"/>
        <end position="85"/>
    </location>
</feature>
<evidence type="ECO:0000313" key="8">
    <source>
        <dbReference type="Proteomes" id="UP001591681"/>
    </source>
</evidence>
<dbReference type="Pfam" id="PF00001">
    <property type="entry name" value="7tm_1"/>
    <property type="match status" value="1"/>
</dbReference>
<feature type="transmembrane region" description="Helical" evidence="5">
    <location>
        <begin position="31"/>
        <end position="51"/>
    </location>
</feature>
<dbReference type="FunFam" id="1.20.1070.10:FF:000096">
    <property type="entry name" value="Odorant receptor 131-2"/>
    <property type="match status" value="1"/>
</dbReference>
<dbReference type="CDD" id="cd00637">
    <property type="entry name" value="7tm_classA_rhodopsin-like"/>
    <property type="match status" value="1"/>
</dbReference>
<dbReference type="SUPFAM" id="SSF81321">
    <property type="entry name" value="Family A G protein-coupled receptor-like"/>
    <property type="match status" value="1"/>
</dbReference>
<dbReference type="AlphaFoldDB" id="A0ABD1KA31"/>
<dbReference type="PANTHER" id="PTHR26451">
    <property type="entry name" value="G_PROTEIN_RECEP_F1_2 DOMAIN-CONTAINING PROTEIN"/>
    <property type="match status" value="1"/>
</dbReference>
<keyword evidence="2 5" id="KW-0812">Transmembrane</keyword>
<comment type="subcellular location">
    <subcellularLocation>
        <location evidence="1">Membrane</location>
    </subcellularLocation>
</comment>
<keyword evidence="3 5" id="KW-1133">Transmembrane helix</keyword>
<comment type="caution">
    <text evidence="7">The sequence shown here is derived from an EMBL/GenBank/DDBJ whole genome shotgun (WGS) entry which is preliminary data.</text>
</comment>
<feature type="transmembrane region" description="Helical" evidence="5">
    <location>
        <begin position="198"/>
        <end position="217"/>
    </location>
</feature>
<feature type="domain" description="G-protein coupled receptors family 1 profile" evidence="6">
    <location>
        <begin position="43"/>
        <end position="293"/>
    </location>
</feature>
<name>A0ABD1KA31_9TELE</name>
<dbReference type="InterPro" id="IPR017452">
    <property type="entry name" value="GPCR_Rhodpsn_7TM"/>
</dbReference>
<evidence type="ECO:0000256" key="2">
    <source>
        <dbReference type="ARBA" id="ARBA00022692"/>
    </source>
</evidence>
<evidence type="ECO:0000256" key="5">
    <source>
        <dbReference type="SAM" id="Phobius"/>
    </source>
</evidence>
<dbReference type="InterPro" id="IPR052921">
    <property type="entry name" value="GPCR1_Superfamily_Member"/>
</dbReference>
<reference evidence="7 8" key="1">
    <citation type="submission" date="2024-09" db="EMBL/GenBank/DDBJ databases">
        <title>A chromosome-level genome assembly of Gray's grenadier anchovy, Coilia grayii.</title>
        <authorList>
            <person name="Fu Z."/>
        </authorList>
    </citation>
    <scope>NUCLEOTIDE SEQUENCE [LARGE SCALE GENOMIC DNA]</scope>
    <source>
        <strain evidence="7">G4</strain>
        <tissue evidence="7">Muscle</tissue>
    </source>
</reference>
<evidence type="ECO:0000313" key="7">
    <source>
        <dbReference type="EMBL" id="KAL2096007.1"/>
    </source>
</evidence>
<protein>
    <recommendedName>
        <fullName evidence="6">G-protein coupled receptors family 1 profile domain-containing protein</fullName>
    </recommendedName>
</protein>
<evidence type="ECO:0000256" key="1">
    <source>
        <dbReference type="ARBA" id="ARBA00004370"/>
    </source>
</evidence>
<dbReference type="EMBL" id="JBHFQA010000007">
    <property type="protein sequence ID" value="KAL2096007.1"/>
    <property type="molecule type" value="Genomic_DNA"/>
</dbReference>
<dbReference type="InterPro" id="IPR000276">
    <property type="entry name" value="GPCR_Rhodpsn"/>
</dbReference>
<proteinExistence type="predicted"/>
<keyword evidence="8" id="KW-1185">Reference proteome</keyword>
<gene>
    <name evidence="7" type="ORF">ACEWY4_008155</name>
</gene>
<dbReference type="GO" id="GO:0016020">
    <property type="term" value="C:membrane"/>
    <property type="evidence" value="ECO:0007669"/>
    <property type="project" value="UniProtKB-SubCell"/>
</dbReference>
<evidence type="ECO:0000259" key="6">
    <source>
        <dbReference type="PROSITE" id="PS50262"/>
    </source>
</evidence>
<dbReference type="PANTHER" id="PTHR26451:SF886">
    <property type="entry name" value="GROWTH HORMONE SECRETAGOGUE RECEPTOR TYPE 1-LIKE-RELATED"/>
    <property type="match status" value="1"/>
</dbReference>
<dbReference type="PROSITE" id="PS50262">
    <property type="entry name" value="G_PROTEIN_RECEP_F1_2"/>
    <property type="match status" value="1"/>
</dbReference>
<evidence type="ECO:0000256" key="3">
    <source>
        <dbReference type="ARBA" id="ARBA00022989"/>
    </source>
</evidence>
<keyword evidence="4 5" id="KW-0472">Membrane</keyword>
<accession>A0ABD1KA31</accession>
<dbReference type="Gene3D" id="1.20.1070.10">
    <property type="entry name" value="Rhodopsin 7-helix transmembrane proteins"/>
    <property type="match status" value="1"/>
</dbReference>
<feature type="transmembrane region" description="Helical" evidence="5">
    <location>
        <begin position="142"/>
        <end position="168"/>
    </location>
</feature>
<feature type="transmembrane region" description="Helical" evidence="5">
    <location>
        <begin position="91"/>
        <end position="109"/>
    </location>
</feature>
<evidence type="ECO:0000256" key="4">
    <source>
        <dbReference type="ARBA" id="ARBA00023136"/>
    </source>
</evidence>
<sequence>MNGSSSSPAVNGSAQRGLRGNDPVRLHVTTAVAQAIVWPFVLIDLFMLLVYVRRRVLRLEARYILFAQTLFADVVFLLLTNFGLISYYVNLLVPMAFCVPLCIVMDALAQVSPNMILAMCLERYVAVCMPLRHVDIFTPHRTILLIVAVWFLSFMRPLVDLVILLTYIAESYFHTMASCSYEVLLQQGWHMMMRGNVYILKLVFTVVILCFTYGSIMHVARRASGDNKQAASKGQRTMLLHVLQLFFCTLEAVSPFIEARVLELRDINIFLIVRYFDFLAFHIFSRAISPLIYGFRDEKFHFALKYYACCKLNHISSQQEGPPLGKDKCTNKKELQTALK</sequence>
<dbReference type="Proteomes" id="UP001591681">
    <property type="component" value="Unassembled WGS sequence"/>
</dbReference>
<organism evidence="7 8">
    <name type="scientific">Coilia grayii</name>
    <name type="common">Gray's grenadier anchovy</name>
    <dbReference type="NCBI Taxonomy" id="363190"/>
    <lineage>
        <taxon>Eukaryota</taxon>
        <taxon>Metazoa</taxon>
        <taxon>Chordata</taxon>
        <taxon>Craniata</taxon>
        <taxon>Vertebrata</taxon>
        <taxon>Euteleostomi</taxon>
        <taxon>Actinopterygii</taxon>
        <taxon>Neopterygii</taxon>
        <taxon>Teleostei</taxon>
        <taxon>Clupei</taxon>
        <taxon>Clupeiformes</taxon>
        <taxon>Clupeoidei</taxon>
        <taxon>Engraulidae</taxon>
        <taxon>Coilinae</taxon>
        <taxon>Coilia</taxon>
    </lineage>
</organism>